<name>A0A370BK67_ASPNG</name>
<evidence type="ECO:0000313" key="2">
    <source>
        <dbReference type="Proteomes" id="UP000253845"/>
    </source>
</evidence>
<dbReference type="Proteomes" id="UP000253845">
    <property type="component" value="Unassembled WGS sequence"/>
</dbReference>
<dbReference type="AlphaFoldDB" id="A0A370BK67"/>
<sequence>MDQRDVETGKGDEQWADSSAWGVVSPMQYAFAQMTSSETLPRHDAADVLPNKPTSALLSGVLVQKPIPPIIPDDIIVKGLKDLSGSVHHIHHNYCLKPLSLSRLASSRRYFRDSRARRQEAYSHRETMVSFFSTLDNGEAIYISFCLVRRRHGTRKEHIHRLSCRRPRNCHCKSVAHPDTVLVTILSLLELHLLCYRSSTQDESTIPETVRTDVQPRLASAVVQALEGRHGQYEKRERIRKGFSIPNDQSQLVVFVIR</sequence>
<dbReference type="EMBL" id="KZ851958">
    <property type="protein sequence ID" value="RDH14828.1"/>
    <property type="molecule type" value="Genomic_DNA"/>
</dbReference>
<dbReference type="VEuPathDB" id="FungiDB:M747DRAFT_289879"/>
<protein>
    <submittedName>
        <fullName evidence="1">Uncharacterized protein</fullName>
    </submittedName>
</protein>
<reference evidence="1 2" key="1">
    <citation type="submission" date="2018-07" db="EMBL/GenBank/DDBJ databases">
        <title>Section-level genome sequencing of Aspergillus section Nigri to investigate inter- and intra-species variation.</title>
        <authorList>
            <consortium name="DOE Joint Genome Institute"/>
            <person name="Vesth T.C."/>
            <person name="Nybo J.L."/>
            <person name="Theobald S."/>
            <person name="Frisvad J.C."/>
            <person name="Larsen T.O."/>
            <person name="Nielsen K.F."/>
            <person name="Hoof J.B."/>
            <person name="Brandl J."/>
            <person name="Salamov A."/>
            <person name="Riley R."/>
            <person name="Gladden J.M."/>
            <person name="Phatale P."/>
            <person name="Nielsen M.T."/>
            <person name="Lyhne E.K."/>
            <person name="Kogle M.E."/>
            <person name="Strasser K."/>
            <person name="McDonnell E."/>
            <person name="Barry K."/>
            <person name="Clum A."/>
            <person name="Chen C."/>
            <person name="Nolan M."/>
            <person name="Sandor L."/>
            <person name="Kuo A."/>
            <person name="Lipzen A."/>
            <person name="Hainaut M."/>
            <person name="Drula E."/>
            <person name="Tsang A."/>
            <person name="Magnuson J.K."/>
            <person name="Henrissat B."/>
            <person name="Wiebenga A."/>
            <person name="Simmons B.A."/>
            <person name="Makela M.R."/>
            <person name="De vries R.P."/>
            <person name="Grigoriev I.V."/>
            <person name="Mortensen U.H."/>
            <person name="Baker S.E."/>
            <person name="Andersen M.R."/>
        </authorList>
    </citation>
    <scope>NUCLEOTIDE SEQUENCE [LARGE SCALE GENOMIC DNA]</scope>
    <source>
        <strain evidence="1 2">ATCC 13496</strain>
    </source>
</reference>
<gene>
    <name evidence="1" type="ORF">M747DRAFT_289879</name>
</gene>
<evidence type="ECO:0000313" key="1">
    <source>
        <dbReference type="EMBL" id="RDH14828.1"/>
    </source>
</evidence>
<organism evidence="1 2">
    <name type="scientific">Aspergillus niger ATCC 13496</name>
    <dbReference type="NCBI Taxonomy" id="1353008"/>
    <lineage>
        <taxon>Eukaryota</taxon>
        <taxon>Fungi</taxon>
        <taxon>Dikarya</taxon>
        <taxon>Ascomycota</taxon>
        <taxon>Pezizomycotina</taxon>
        <taxon>Eurotiomycetes</taxon>
        <taxon>Eurotiomycetidae</taxon>
        <taxon>Eurotiales</taxon>
        <taxon>Aspergillaceae</taxon>
        <taxon>Aspergillus</taxon>
        <taxon>Aspergillus subgen. Circumdati</taxon>
    </lineage>
</organism>
<proteinExistence type="predicted"/>
<accession>A0A370BK67</accession>